<keyword evidence="2" id="KW-0732">Signal</keyword>
<reference evidence="3" key="1">
    <citation type="submission" date="2022-08" db="EMBL/GenBank/DDBJ databases">
        <authorList>
            <consortium name="DOE Joint Genome Institute"/>
            <person name="Min B."/>
            <person name="Riley R."/>
            <person name="Sierra-Patev S."/>
            <person name="Naranjo-Ortiz M."/>
            <person name="Looney B."/>
            <person name="Konkel Z."/>
            <person name="Slot J.C."/>
            <person name="Sakamoto Y."/>
            <person name="Steenwyk J.L."/>
            <person name="Rokas A."/>
            <person name="Carro J."/>
            <person name="Camarero S."/>
            <person name="Ferreira P."/>
            <person name="Molpeceres G."/>
            <person name="Ruiz-Duenas F.J."/>
            <person name="Serrano A."/>
            <person name="Henrissat B."/>
            <person name="Drula E."/>
            <person name="Hughes K.W."/>
            <person name="Mata J.L."/>
            <person name="Ishikawa N.K."/>
            <person name="Vargas-Isla R."/>
            <person name="Ushijima S."/>
            <person name="Smith C.A."/>
            <person name="Ahrendt S."/>
            <person name="Andreopoulos W."/>
            <person name="He G."/>
            <person name="Labutti K."/>
            <person name="Lipzen A."/>
            <person name="Ng V."/>
            <person name="Sandor L."/>
            <person name="Barry K."/>
            <person name="Martinez A.T."/>
            <person name="Xiao Y."/>
            <person name="Gibbons J.G."/>
            <person name="Terashima K."/>
            <person name="Hibbett D.S."/>
            <person name="Grigoriev I.V."/>
        </authorList>
    </citation>
    <scope>NUCLEOTIDE SEQUENCE</scope>
    <source>
        <strain evidence="3">TFB9207</strain>
    </source>
</reference>
<evidence type="ECO:0000256" key="1">
    <source>
        <dbReference type="SAM" id="MobiDB-lite"/>
    </source>
</evidence>
<dbReference type="Proteomes" id="UP001163846">
    <property type="component" value="Unassembled WGS sequence"/>
</dbReference>
<feature type="compositionally biased region" description="Low complexity" evidence="1">
    <location>
        <begin position="118"/>
        <end position="127"/>
    </location>
</feature>
<protein>
    <submittedName>
        <fullName evidence="3">Uncharacterized protein</fullName>
    </submittedName>
</protein>
<name>A0AA38P3T6_9AGAR</name>
<feature type="region of interest" description="Disordered" evidence="1">
    <location>
        <begin position="98"/>
        <end position="153"/>
    </location>
</feature>
<evidence type="ECO:0000256" key="2">
    <source>
        <dbReference type="SAM" id="SignalP"/>
    </source>
</evidence>
<feature type="signal peptide" evidence="2">
    <location>
        <begin position="1"/>
        <end position="22"/>
    </location>
</feature>
<sequence>MKFYAVTSFLLLFMISATTVQANFLWTARNQQDACGHLHQGAKGIFTGGKMGSKCEFKPKGNTVPLEGTCKMPPGAEHLLCTPTGGTTAQTSLTAGMSGAGATGMGTTGTGEGGMGSTGTMDTSGAGMPSGAGTSDSGAYRRRKRASFSRRTV</sequence>
<feature type="chain" id="PRO_5041243105" evidence="2">
    <location>
        <begin position="23"/>
        <end position="153"/>
    </location>
</feature>
<gene>
    <name evidence="3" type="ORF">F5878DRAFT_627330</name>
</gene>
<organism evidence="3 4">
    <name type="scientific">Lentinula raphanica</name>
    <dbReference type="NCBI Taxonomy" id="153919"/>
    <lineage>
        <taxon>Eukaryota</taxon>
        <taxon>Fungi</taxon>
        <taxon>Dikarya</taxon>
        <taxon>Basidiomycota</taxon>
        <taxon>Agaricomycotina</taxon>
        <taxon>Agaricomycetes</taxon>
        <taxon>Agaricomycetidae</taxon>
        <taxon>Agaricales</taxon>
        <taxon>Marasmiineae</taxon>
        <taxon>Omphalotaceae</taxon>
        <taxon>Lentinula</taxon>
    </lineage>
</organism>
<dbReference type="AlphaFoldDB" id="A0AA38P3T6"/>
<keyword evidence="4" id="KW-1185">Reference proteome</keyword>
<feature type="compositionally biased region" description="Basic residues" evidence="1">
    <location>
        <begin position="140"/>
        <end position="153"/>
    </location>
</feature>
<evidence type="ECO:0000313" key="4">
    <source>
        <dbReference type="Proteomes" id="UP001163846"/>
    </source>
</evidence>
<proteinExistence type="predicted"/>
<comment type="caution">
    <text evidence="3">The sequence shown here is derived from an EMBL/GenBank/DDBJ whole genome shotgun (WGS) entry which is preliminary data.</text>
</comment>
<dbReference type="EMBL" id="MU806390">
    <property type="protein sequence ID" value="KAJ3835660.1"/>
    <property type="molecule type" value="Genomic_DNA"/>
</dbReference>
<feature type="compositionally biased region" description="Gly residues" evidence="1">
    <location>
        <begin position="98"/>
        <end position="117"/>
    </location>
</feature>
<evidence type="ECO:0000313" key="3">
    <source>
        <dbReference type="EMBL" id="KAJ3835660.1"/>
    </source>
</evidence>
<accession>A0AA38P3T6</accession>